<comment type="caution">
    <text evidence="1">The sequence shown here is derived from an EMBL/GenBank/DDBJ whole genome shotgun (WGS) entry which is preliminary data.</text>
</comment>
<accession>A0ABS8E0W9</accession>
<evidence type="ECO:0000313" key="2">
    <source>
        <dbReference type="Proteomes" id="UP001520654"/>
    </source>
</evidence>
<name>A0ABS8E0W9_9ACTN</name>
<dbReference type="RefSeq" id="WP_229335278.1">
    <property type="nucleotide sequence ID" value="NZ_JAINUL010000001.1"/>
</dbReference>
<sequence length="47" mass="4847">MKGMQVDGEAAGGVVGVDRPVRVDRFPEGGVDLDAERGASVSEACWA</sequence>
<gene>
    <name evidence="1" type="ORF">K7B10_07915</name>
</gene>
<dbReference type="EMBL" id="JAINUL010000001">
    <property type="protein sequence ID" value="MCC0094711.1"/>
    <property type="molecule type" value="Genomic_DNA"/>
</dbReference>
<protein>
    <submittedName>
        <fullName evidence="1">Uncharacterized protein</fullName>
    </submittedName>
</protein>
<organism evidence="1 2">
    <name type="scientific">Streptomyces flavotricini</name>
    <dbReference type="NCBI Taxonomy" id="66888"/>
    <lineage>
        <taxon>Bacteria</taxon>
        <taxon>Bacillati</taxon>
        <taxon>Actinomycetota</taxon>
        <taxon>Actinomycetes</taxon>
        <taxon>Kitasatosporales</taxon>
        <taxon>Streptomycetaceae</taxon>
        <taxon>Streptomyces</taxon>
    </lineage>
</organism>
<keyword evidence="2" id="KW-1185">Reference proteome</keyword>
<proteinExistence type="predicted"/>
<evidence type="ECO:0000313" key="1">
    <source>
        <dbReference type="EMBL" id="MCC0094711.1"/>
    </source>
</evidence>
<reference evidence="1 2" key="1">
    <citation type="submission" date="2021-08" db="EMBL/GenBank/DDBJ databases">
        <title>Genomic Architecture of Streptomyces flavotricini NGL1 and Streptomyces erythrochromogenes HMS4 With Differential Plant Beneficial attributes and laccase production capabilities.</title>
        <authorList>
            <person name="Salwan R."/>
            <person name="Kaur R."/>
            <person name="Sharma V."/>
        </authorList>
    </citation>
    <scope>NUCLEOTIDE SEQUENCE [LARGE SCALE GENOMIC DNA]</scope>
    <source>
        <strain evidence="1 2">NGL1</strain>
    </source>
</reference>
<dbReference type="Proteomes" id="UP001520654">
    <property type="component" value="Unassembled WGS sequence"/>
</dbReference>